<dbReference type="SUPFAM" id="SSF55550">
    <property type="entry name" value="SH2 domain"/>
    <property type="match status" value="1"/>
</dbReference>
<evidence type="ECO:0000256" key="6">
    <source>
        <dbReference type="PROSITE-ProRule" id="PRU00191"/>
    </source>
</evidence>
<dbReference type="Gene3D" id="3.30.505.10">
    <property type="entry name" value="SH2 domain"/>
    <property type="match status" value="1"/>
</dbReference>
<keyword evidence="6" id="KW-0727">SH2 domain</keyword>
<comment type="catalytic activity">
    <reaction evidence="7">
        <text>L-tyrosyl-[protein] + ATP = O-phospho-L-tyrosyl-[protein] + ADP + H(+)</text>
        <dbReference type="Rhea" id="RHEA:10596"/>
        <dbReference type="Rhea" id="RHEA-COMP:10136"/>
        <dbReference type="Rhea" id="RHEA-COMP:20101"/>
        <dbReference type="ChEBI" id="CHEBI:15378"/>
        <dbReference type="ChEBI" id="CHEBI:30616"/>
        <dbReference type="ChEBI" id="CHEBI:46858"/>
        <dbReference type="ChEBI" id="CHEBI:61978"/>
        <dbReference type="ChEBI" id="CHEBI:456216"/>
        <dbReference type="EC" id="2.7.10.2"/>
    </reaction>
</comment>
<dbReference type="InterPro" id="IPR011009">
    <property type="entry name" value="Kinase-like_dom_sf"/>
</dbReference>
<dbReference type="SMART" id="SM00219">
    <property type="entry name" value="TyrKc"/>
    <property type="match status" value="1"/>
</dbReference>
<evidence type="ECO:0000256" key="1">
    <source>
        <dbReference type="ARBA" id="ARBA00022679"/>
    </source>
</evidence>
<keyword evidence="2 7" id="KW-0547">Nucleotide-binding</keyword>
<dbReference type="Gene3D" id="1.10.510.10">
    <property type="entry name" value="Transferase(Phosphotransferase) domain 1"/>
    <property type="match status" value="1"/>
</dbReference>
<keyword evidence="3 7" id="KW-0418">Kinase</keyword>
<evidence type="ECO:0000256" key="4">
    <source>
        <dbReference type="ARBA" id="ARBA00022840"/>
    </source>
</evidence>
<keyword evidence="1 7" id="KW-0808">Transferase</keyword>
<keyword evidence="5 7" id="KW-0829">Tyrosine-protein kinase</keyword>
<dbReference type="CDD" id="cd10361">
    <property type="entry name" value="SH2_Fps_family"/>
    <property type="match status" value="1"/>
</dbReference>
<dbReference type="Pfam" id="PF00017">
    <property type="entry name" value="SH2"/>
    <property type="match status" value="1"/>
</dbReference>
<dbReference type="Pfam" id="PF07714">
    <property type="entry name" value="PK_Tyr_Ser-Thr"/>
    <property type="match status" value="1"/>
</dbReference>
<evidence type="ECO:0000256" key="7">
    <source>
        <dbReference type="RuleBase" id="RU362096"/>
    </source>
</evidence>
<dbReference type="InterPro" id="IPR020635">
    <property type="entry name" value="Tyr_kinase_cat_dom"/>
</dbReference>
<dbReference type="InterPro" id="IPR035849">
    <property type="entry name" value="Fes/Fps/Fer_SH2"/>
</dbReference>
<sequence>MPMETLEKEENSEGVEDQYLVDKATMNGSSYYHGMIPAQDVADLLEQDGDFLLRKEEIKGGLLTAALSVRSGGDVKHFVVNKSDQGEFYIETLKAKTIEELVRNHLSTGEPLSQASQVVLKRAIPRQEWMLNHEDILLKQSMGRRQGVEEFIGEFMTNNGTRQVFLKTLGISCSSETKARFMKEVRLLRSLNHQNVGEIYGVALHHTPITLVLEYFAKSLSTHLRQNVGRISDAEKRRFVCEAAAGLAYLAENNCIHRDIAARNCKLNDVLEVKISGFSLCVPKKEMHDEQNMQIAVKWQAPEVLKDRNFSFKSDVWSFGVLMWEVYSDGAEPYSGMSPSAAMNAILKEDFRMPIPKDCPEEISKIMSSCWETFPRKRPCMQAIFLVIRDF</sequence>
<dbReference type="EC" id="2.7.10.2" evidence="7"/>
<dbReference type="InterPro" id="IPR000980">
    <property type="entry name" value="SH2"/>
</dbReference>
<keyword evidence="11" id="KW-1185">Reference proteome</keyword>
<dbReference type="Proteomes" id="UP001303046">
    <property type="component" value="Unassembled WGS sequence"/>
</dbReference>
<reference evidence="10 11" key="1">
    <citation type="submission" date="2023-08" db="EMBL/GenBank/DDBJ databases">
        <title>A Necator americanus chromosomal reference genome.</title>
        <authorList>
            <person name="Ilik V."/>
            <person name="Petrzelkova K.J."/>
            <person name="Pardy F."/>
            <person name="Fuh T."/>
            <person name="Niatou-Singa F.S."/>
            <person name="Gouil Q."/>
            <person name="Baker L."/>
            <person name="Ritchie M.E."/>
            <person name="Jex A.R."/>
            <person name="Gazzola D."/>
            <person name="Li H."/>
            <person name="Toshio Fujiwara R."/>
            <person name="Zhan B."/>
            <person name="Aroian R.V."/>
            <person name="Pafco B."/>
            <person name="Schwarz E.M."/>
        </authorList>
    </citation>
    <scope>NUCLEOTIDE SEQUENCE [LARGE SCALE GENOMIC DNA]</scope>
    <source>
        <strain evidence="10 11">Aroian</strain>
        <tissue evidence="10">Whole animal</tissue>
    </source>
</reference>
<evidence type="ECO:0000313" key="10">
    <source>
        <dbReference type="EMBL" id="KAK6740352.1"/>
    </source>
</evidence>
<organism evidence="10 11">
    <name type="scientific">Necator americanus</name>
    <name type="common">Human hookworm</name>
    <dbReference type="NCBI Taxonomy" id="51031"/>
    <lineage>
        <taxon>Eukaryota</taxon>
        <taxon>Metazoa</taxon>
        <taxon>Ecdysozoa</taxon>
        <taxon>Nematoda</taxon>
        <taxon>Chromadorea</taxon>
        <taxon>Rhabditida</taxon>
        <taxon>Rhabditina</taxon>
        <taxon>Rhabditomorpha</taxon>
        <taxon>Strongyloidea</taxon>
        <taxon>Ancylostomatidae</taxon>
        <taxon>Bunostominae</taxon>
        <taxon>Necator</taxon>
    </lineage>
</organism>
<proteinExistence type="inferred from homology"/>
<name>A0ABR1CR85_NECAM</name>
<dbReference type="PRINTS" id="PR00109">
    <property type="entry name" value="TYRKINASE"/>
</dbReference>
<dbReference type="CDD" id="cd00192">
    <property type="entry name" value="PTKc"/>
    <property type="match status" value="1"/>
</dbReference>
<dbReference type="InterPro" id="IPR050198">
    <property type="entry name" value="Non-receptor_tyrosine_kinases"/>
</dbReference>
<comment type="caution">
    <text evidence="10">The sequence shown here is derived from an EMBL/GenBank/DDBJ whole genome shotgun (WGS) entry which is preliminary data.</text>
</comment>
<dbReference type="PROSITE" id="PS50001">
    <property type="entry name" value="SH2"/>
    <property type="match status" value="1"/>
</dbReference>
<dbReference type="EMBL" id="JAVFWL010000003">
    <property type="protein sequence ID" value="KAK6740352.1"/>
    <property type="molecule type" value="Genomic_DNA"/>
</dbReference>
<feature type="domain" description="Protein kinase" evidence="9">
    <location>
        <begin position="136"/>
        <end position="391"/>
    </location>
</feature>
<comment type="similarity">
    <text evidence="7">Belongs to the protein kinase superfamily. Tyr protein kinase family.</text>
</comment>
<dbReference type="InterPro" id="IPR000719">
    <property type="entry name" value="Prot_kinase_dom"/>
</dbReference>
<dbReference type="PROSITE" id="PS50011">
    <property type="entry name" value="PROTEIN_KINASE_DOM"/>
    <property type="match status" value="1"/>
</dbReference>
<accession>A0ABR1CR85</accession>
<dbReference type="Gene3D" id="3.30.200.20">
    <property type="entry name" value="Phosphorylase Kinase, domain 1"/>
    <property type="match status" value="1"/>
</dbReference>
<evidence type="ECO:0000259" key="8">
    <source>
        <dbReference type="PROSITE" id="PS50001"/>
    </source>
</evidence>
<dbReference type="InterPro" id="IPR036860">
    <property type="entry name" value="SH2_dom_sf"/>
</dbReference>
<evidence type="ECO:0000259" key="9">
    <source>
        <dbReference type="PROSITE" id="PS50011"/>
    </source>
</evidence>
<dbReference type="InterPro" id="IPR001245">
    <property type="entry name" value="Ser-Thr/Tyr_kinase_cat_dom"/>
</dbReference>
<evidence type="ECO:0000256" key="5">
    <source>
        <dbReference type="ARBA" id="ARBA00023137"/>
    </source>
</evidence>
<evidence type="ECO:0000256" key="2">
    <source>
        <dbReference type="ARBA" id="ARBA00022741"/>
    </source>
</evidence>
<dbReference type="SUPFAM" id="SSF56112">
    <property type="entry name" value="Protein kinase-like (PK-like)"/>
    <property type="match status" value="1"/>
</dbReference>
<gene>
    <name evidence="10" type="primary">Necator_chrIII.g9439</name>
    <name evidence="10" type="ORF">RB195_008674</name>
</gene>
<dbReference type="SMART" id="SM00252">
    <property type="entry name" value="SH2"/>
    <property type="match status" value="1"/>
</dbReference>
<dbReference type="PANTHER" id="PTHR24418">
    <property type="entry name" value="TYROSINE-PROTEIN KINASE"/>
    <property type="match status" value="1"/>
</dbReference>
<protein>
    <recommendedName>
        <fullName evidence="7">Tyrosine-protein kinase</fullName>
        <ecNumber evidence="7">2.7.10.2</ecNumber>
    </recommendedName>
</protein>
<keyword evidence="4 7" id="KW-0067">ATP-binding</keyword>
<evidence type="ECO:0000256" key="3">
    <source>
        <dbReference type="ARBA" id="ARBA00022777"/>
    </source>
</evidence>
<feature type="domain" description="SH2" evidence="8">
    <location>
        <begin position="31"/>
        <end position="124"/>
    </location>
</feature>
<evidence type="ECO:0000313" key="11">
    <source>
        <dbReference type="Proteomes" id="UP001303046"/>
    </source>
</evidence>